<feature type="region of interest" description="Disordered" evidence="1">
    <location>
        <begin position="1"/>
        <end position="51"/>
    </location>
</feature>
<feature type="transmembrane region" description="Helical" evidence="2">
    <location>
        <begin position="53"/>
        <end position="72"/>
    </location>
</feature>
<dbReference type="RefSeq" id="WP_102920841.1">
    <property type="nucleotide sequence ID" value="NZ_JACHJF010000001.1"/>
</dbReference>
<protein>
    <recommendedName>
        <fullName evidence="3">DUF6542 domain-containing protein</fullName>
    </recommendedName>
</protein>
<comment type="caution">
    <text evidence="4">The sequence shown here is derived from an EMBL/GenBank/DDBJ whole genome shotgun (WGS) entry which is preliminary data.</text>
</comment>
<feature type="compositionally biased region" description="Basic residues" evidence="1">
    <location>
        <begin position="171"/>
        <end position="188"/>
    </location>
</feature>
<dbReference type="Pfam" id="PF20177">
    <property type="entry name" value="DUF6542"/>
    <property type="match status" value="1"/>
</dbReference>
<evidence type="ECO:0000256" key="2">
    <source>
        <dbReference type="SAM" id="Phobius"/>
    </source>
</evidence>
<feature type="region of interest" description="Disordered" evidence="1">
    <location>
        <begin position="171"/>
        <end position="199"/>
    </location>
</feature>
<name>A0A7W8B8N1_STREU</name>
<keyword evidence="2" id="KW-1133">Transmembrane helix</keyword>
<keyword evidence="2" id="KW-0472">Membrane</keyword>
<sequence length="199" mass="20918">MEQPSTRIPPRKVRRASPVPRPAAPVGPAESPFLLRGRSGRASPPPGGPGTRLTGLGAGLLTILAMLGAGWLDSVMARGSTALYGMAFLLGSAACALWVRPADLVTAPVTAPIAFTAGAVPLTGGDGGFAGQAMGMITLLSLNAGWLYAGTLLAGVLALFRRIALVRARRRQRNRQRRRPSRPPRSPRRSAAEQARSRR</sequence>
<proteinExistence type="predicted"/>
<dbReference type="EMBL" id="JACHJF010000001">
    <property type="protein sequence ID" value="MBB5117238.1"/>
    <property type="molecule type" value="Genomic_DNA"/>
</dbReference>
<accession>A0A7W8B8N1</accession>
<evidence type="ECO:0000313" key="5">
    <source>
        <dbReference type="Proteomes" id="UP000528608"/>
    </source>
</evidence>
<organism evidence="4 5">
    <name type="scientific">Streptomyces eurocidicus</name>
    <name type="common">Streptoverticillium eurocidicus</name>
    <dbReference type="NCBI Taxonomy" id="66423"/>
    <lineage>
        <taxon>Bacteria</taxon>
        <taxon>Bacillati</taxon>
        <taxon>Actinomycetota</taxon>
        <taxon>Actinomycetes</taxon>
        <taxon>Kitasatosporales</taxon>
        <taxon>Streptomycetaceae</taxon>
        <taxon>Streptomyces</taxon>
    </lineage>
</organism>
<dbReference type="InterPro" id="IPR046672">
    <property type="entry name" value="DUF6542"/>
</dbReference>
<feature type="domain" description="DUF6542" evidence="3">
    <location>
        <begin position="52"/>
        <end position="165"/>
    </location>
</feature>
<dbReference type="Proteomes" id="UP000528608">
    <property type="component" value="Unassembled WGS sequence"/>
</dbReference>
<evidence type="ECO:0000256" key="1">
    <source>
        <dbReference type="SAM" id="MobiDB-lite"/>
    </source>
</evidence>
<feature type="transmembrane region" description="Helical" evidence="2">
    <location>
        <begin position="81"/>
        <end position="99"/>
    </location>
</feature>
<feature type="transmembrane region" description="Helical" evidence="2">
    <location>
        <begin position="146"/>
        <end position="168"/>
    </location>
</feature>
<keyword evidence="2" id="KW-0812">Transmembrane</keyword>
<reference evidence="4 5" key="1">
    <citation type="submission" date="2020-08" db="EMBL/GenBank/DDBJ databases">
        <title>Genomic Encyclopedia of Type Strains, Phase III (KMG-III): the genomes of soil and plant-associated and newly described type strains.</title>
        <authorList>
            <person name="Whitman W."/>
        </authorList>
    </citation>
    <scope>NUCLEOTIDE SEQUENCE [LARGE SCALE GENOMIC DNA]</scope>
    <source>
        <strain evidence="4 5">CECT 3259</strain>
    </source>
</reference>
<evidence type="ECO:0000313" key="4">
    <source>
        <dbReference type="EMBL" id="MBB5117238.1"/>
    </source>
</evidence>
<gene>
    <name evidence="4" type="ORF">FHS36_000636</name>
</gene>
<evidence type="ECO:0000259" key="3">
    <source>
        <dbReference type="Pfam" id="PF20177"/>
    </source>
</evidence>
<dbReference type="OrthoDB" id="4334282at2"/>
<dbReference type="AlphaFoldDB" id="A0A7W8B8N1"/>